<dbReference type="GO" id="GO:0031422">
    <property type="term" value="C:RecQ family helicase-topoisomerase III complex"/>
    <property type="evidence" value="ECO:0007669"/>
    <property type="project" value="TreeGrafter"/>
</dbReference>
<evidence type="ECO:0000256" key="2">
    <source>
        <dbReference type="ARBA" id="ARBA00018987"/>
    </source>
</evidence>
<reference evidence="6 7" key="1">
    <citation type="journal article" date="2018" name="Mol. Ecol.">
        <title>The obligate alkalophilic soda-lake fungus Sodiomyces alkalinus has shifted to a protein diet.</title>
        <authorList>
            <person name="Grum-Grzhimaylo A.A."/>
            <person name="Falkoski D.L."/>
            <person name="van den Heuvel J."/>
            <person name="Valero-Jimenez C.A."/>
            <person name="Min B."/>
            <person name="Choi I.G."/>
            <person name="Lipzen A."/>
            <person name="Daum C.G."/>
            <person name="Aanen D.K."/>
            <person name="Tsang A."/>
            <person name="Henrissat B."/>
            <person name="Bilanenko E.N."/>
            <person name="de Vries R.P."/>
            <person name="van Kan J.A.L."/>
            <person name="Grigoriev I.V."/>
            <person name="Debets A.J.M."/>
        </authorList>
    </citation>
    <scope>NUCLEOTIDE SEQUENCE [LARGE SCALE GENOMIC DNA]</scope>
    <source>
        <strain evidence="6 7">F11</strain>
    </source>
</reference>
<dbReference type="InterPro" id="IPR049363">
    <property type="entry name" value="RMI1_N"/>
</dbReference>
<evidence type="ECO:0000256" key="1">
    <source>
        <dbReference type="ARBA" id="ARBA00006395"/>
    </source>
</evidence>
<dbReference type="Gene3D" id="2.40.50.770">
    <property type="entry name" value="RecQ-mediated genome instability protein Rmi1, C-terminal domain"/>
    <property type="match status" value="1"/>
</dbReference>
<feature type="compositionally biased region" description="Gly residues" evidence="3">
    <location>
        <begin position="164"/>
        <end position="176"/>
    </location>
</feature>
<evidence type="ECO:0000313" key="7">
    <source>
        <dbReference type="Proteomes" id="UP000272025"/>
    </source>
</evidence>
<dbReference type="AlphaFoldDB" id="A0A3N2PNG5"/>
<feature type="domain" description="RMI1 N-terminal" evidence="5">
    <location>
        <begin position="12"/>
        <end position="55"/>
    </location>
</feature>
<feature type="compositionally biased region" description="Basic and acidic residues" evidence="3">
    <location>
        <begin position="110"/>
        <end position="121"/>
    </location>
</feature>
<organism evidence="6 7">
    <name type="scientific">Sodiomyces alkalinus (strain CBS 110278 / VKM F-3762 / F11)</name>
    <name type="common">Alkaliphilic filamentous fungus</name>
    <dbReference type="NCBI Taxonomy" id="1314773"/>
    <lineage>
        <taxon>Eukaryota</taxon>
        <taxon>Fungi</taxon>
        <taxon>Dikarya</taxon>
        <taxon>Ascomycota</taxon>
        <taxon>Pezizomycotina</taxon>
        <taxon>Sordariomycetes</taxon>
        <taxon>Hypocreomycetidae</taxon>
        <taxon>Glomerellales</taxon>
        <taxon>Plectosphaerellaceae</taxon>
        <taxon>Sodiomyces</taxon>
    </lineage>
</organism>
<evidence type="ECO:0000259" key="4">
    <source>
        <dbReference type="Pfam" id="PF08585"/>
    </source>
</evidence>
<gene>
    <name evidence="6" type="ORF">SODALDRAFT_328275</name>
</gene>
<dbReference type="Proteomes" id="UP000272025">
    <property type="component" value="Unassembled WGS sequence"/>
</dbReference>
<dbReference type="EMBL" id="ML119060">
    <property type="protein sequence ID" value="ROT35886.1"/>
    <property type="molecule type" value="Genomic_DNA"/>
</dbReference>
<proteinExistence type="inferred from homology"/>
<evidence type="ECO:0000256" key="3">
    <source>
        <dbReference type="SAM" id="MobiDB-lite"/>
    </source>
</evidence>
<dbReference type="InterPro" id="IPR042470">
    <property type="entry name" value="RMI1_N_C_sf"/>
</dbReference>
<dbReference type="Pfam" id="PF08585">
    <property type="entry name" value="RMI1_N_C"/>
    <property type="match status" value="1"/>
</dbReference>
<dbReference type="RefSeq" id="XP_028463692.1">
    <property type="nucleotide sequence ID" value="XM_028610649.1"/>
</dbReference>
<feature type="domain" description="RecQ mediated genome instability protein 1 OB-fold" evidence="4">
    <location>
        <begin position="67"/>
        <end position="261"/>
    </location>
</feature>
<evidence type="ECO:0000259" key="5">
    <source>
        <dbReference type="Pfam" id="PF21000"/>
    </source>
</evidence>
<dbReference type="PANTHER" id="PTHR14790">
    <property type="entry name" value="RECQ-MEDIATED GENOME INSTABILITY PROTEIN 1 RMI1"/>
    <property type="match status" value="1"/>
</dbReference>
<dbReference type="STRING" id="1314773.A0A3N2PNG5"/>
<sequence>MDLPTQLRLALQSSHYPVPSQTWLTALATSRTPPPPFQSLLATAKARLLAADLTTPGLVDPAHATPLPENISDPNVPERTLTGNVHVQVVDIENLARSRWEQVEELEALERGEGTRGREIIRLPAPGQGDDDDDGVNGGADLGDEAESQGLAAHAQRTASRTTSGGGGGGGGGGSGSNATAPGGKKATHRLVLQDHAGRTAYAIELKRVDRIGVGVTGIGEKMMLRSGTAVARGVVLLEPDNCVVLGGKIDAWQKPWLEGRLKRLREAVENRPSPT</sequence>
<name>A0A3N2PNG5_SODAK</name>
<feature type="region of interest" description="Disordered" evidence="3">
    <location>
        <begin position="110"/>
        <end position="186"/>
    </location>
</feature>
<dbReference type="InterPro" id="IPR013894">
    <property type="entry name" value="RMI1_OB"/>
</dbReference>
<dbReference type="OrthoDB" id="341511at2759"/>
<accession>A0A3N2PNG5</accession>
<dbReference type="SMART" id="SM01161">
    <property type="entry name" value="DUF1767"/>
    <property type="match status" value="1"/>
</dbReference>
<dbReference type="PANTHER" id="PTHR14790:SF15">
    <property type="entry name" value="RECQ-MEDIATED GENOME INSTABILITY PROTEIN 1"/>
    <property type="match status" value="1"/>
</dbReference>
<dbReference type="GO" id="GO:0000712">
    <property type="term" value="P:resolution of meiotic recombination intermediates"/>
    <property type="evidence" value="ECO:0007669"/>
    <property type="project" value="TreeGrafter"/>
</dbReference>
<dbReference type="Pfam" id="PF21000">
    <property type="entry name" value="RMI1_N_N"/>
    <property type="match status" value="1"/>
</dbReference>
<evidence type="ECO:0000313" key="6">
    <source>
        <dbReference type="EMBL" id="ROT35886.1"/>
    </source>
</evidence>
<dbReference type="GeneID" id="39579127"/>
<keyword evidence="7" id="KW-1185">Reference proteome</keyword>
<dbReference type="GO" id="GO:0000724">
    <property type="term" value="P:double-strand break repair via homologous recombination"/>
    <property type="evidence" value="ECO:0007669"/>
    <property type="project" value="TreeGrafter"/>
</dbReference>
<protein>
    <recommendedName>
        <fullName evidence="2">RecQ-mediated genome instability protein 1</fullName>
    </recommendedName>
</protein>
<dbReference type="GO" id="GO:0016604">
    <property type="term" value="C:nuclear body"/>
    <property type="evidence" value="ECO:0007669"/>
    <property type="project" value="TreeGrafter"/>
</dbReference>
<comment type="similarity">
    <text evidence="1">Belongs to the RMI1 family.</text>
</comment>